<comment type="subcellular location">
    <subcellularLocation>
        <location evidence="1">Secreted</location>
    </subcellularLocation>
</comment>
<name>A0A067L9K3_JATCU</name>
<dbReference type="PANTHER" id="PTHR10795">
    <property type="entry name" value="PROPROTEIN CONVERTASE SUBTILISIN/KEXIN"/>
    <property type="match status" value="1"/>
</dbReference>
<dbReference type="STRING" id="180498.A0A067L9K3"/>
<keyword evidence="5" id="KW-1185">Reference proteome</keyword>
<organism evidence="4 5">
    <name type="scientific">Jatropha curcas</name>
    <name type="common">Barbados nut</name>
    <dbReference type="NCBI Taxonomy" id="180498"/>
    <lineage>
        <taxon>Eukaryota</taxon>
        <taxon>Viridiplantae</taxon>
        <taxon>Streptophyta</taxon>
        <taxon>Embryophyta</taxon>
        <taxon>Tracheophyta</taxon>
        <taxon>Spermatophyta</taxon>
        <taxon>Magnoliopsida</taxon>
        <taxon>eudicotyledons</taxon>
        <taxon>Gunneridae</taxon>
        <taxon>Pentapetalae</taxon>
        <taxon>rosids</taxon>
        <taxon>fabids</taxon>
        <taxon>Malpighiales</taxon>
        <taxon>Euphorbiaceae</taxon>
        <taxon>Crotonoideae</taxon>
        <taxon>Jatropheae</taxon>
        <taxon>Jatropha</taxon>
    </lineage>
</organism>
<evidence type="ECO:0000256" key="3">
    <source>
        <dbReference type="ARBA" id="ARBA00022729"/>
    </source>
</evidence>
<dbReference type="Gene3D" id="3.40.50.200">
    <property type="entry name" value="Peptidase S8/S53 domain"/>
    <property type="match status" value="1"/>
</dbReference>
<sequence length="85" mass="8424">MIPYYLESIAIGSSGAIDRGAFVSASAGNGGPNGLTVTKIAPCVTTVGAGTLDRDFPANVKLGNGKVIPGMSVYGGPGLQVNCIP</sequence>
<dbReference type="Proteomes" id="UP000027138">
    <property type="component" value="Unassembled WGS sequence"/>
</dbReference>
<evidence type="ECO:0000256" key="2">
    <source>
        <dbReference type="ARBA" id="ARBA00011073"/>
    </source>
</evidence>
<reference evidence="4 5" key="1">
    <citation type="journal article" date="2014" name="PLoS ONE">
        <title>Global Analysis of Gene Expression Profiles in Physic Nut (Jatropha curcas L.) Seedlings Exposed to Salt Stress.</title>
        <authorList>
            <person name="Zhang L."/>
            <person name="Zhang C."/>
            <person name="Wu P."/>
            <person name="Chen Y."/>
            <person name="Li M."/>
            <person name="Jiang H."/>
            <person name="Wu G."/>
        </authorList>
    </citation>
    <scope>NUCLEOTIDE SEQUENCE [LARGE SCALE GENOMIC DNA]</scope>
    <source>
        <strain evidence="5">cv. GZQX0401</strain>
        <tissue evidence="4">Young leaves</tissue>
    </source>
</reference>
<keyword evidence="3" id="KW-0732">Signal</keyword>
<accession>A0A067L9K3</accession>
<evidence type="ECO:0000313" key="5">
    <source>
        <dbReference type="Proteomes" id="UP000027138"/>
    </source>
</evidence>
<dbReference type="Gene3D" id="3.50.30.30">
    <property type="match status" value="1"/>
</dbReference>
<dbReference type="OrthoDB" id="4803627at2759"/>
<comment type="similarity">
    <text evidence="2">Belongs to the peptidase S8 family.</text>
</comment>
<dbReference type="EMBL" id="KK914235">
    <property type="protein sequence ID" value="KDP45136.1"/>
    <property type="molecule type" value="Genomic_DNA"/>
</dbReference>
<dbReference type="GO" id="GO:0004252">
    <property type="term" value="F:serine-type endopeptidase activity"/>
    <property type="evidence" value="ECO:0007669"/>
    <property type="project" value="InterPro"/>
</dbReference>
<dbReference type="InterPro" id="IPR036852">
    <property type="entry name" value="Peptidase_S8/S53_dom_sf"/>
</dbReference>
<protein>
    <recommendedName>
        <fullName evidence="6">Peptidase S8/S53 domain-containing protein</fullName>
    </recommendedName>
</protein>
<dbReference type="SUPFAM" id="SSF52743">
    <property type="entry name" value="Subtilisin-like"/>
    <property type="match status" value="1"/>
</dbReference>
<gene>
    <name evidence="4" type="ORF">JCGZ_17468</name>
</gene>
<dbReference type="GO" id="GO:0005576">
    <property type="term" value="C:extracellular region"/>
    <property type="evidence" value="ECO:0007669"/>
    <property type="project" value="UniProtKB-SubCell"/>
</dbReference>
<proteinExistence type="inferred from homology"/>
<evidence type="ECO:0000313" key="4">
    <source>
        <dbReference type="EMBL" id="KDP45136.1"/>
    </source>
</evidence>
<dbReference type="AlphaFoldDB" id="A0A067L9K3"/>
<dbReference type="GO" id="GO:0006508">
    <property type="term" value="P:proteolysis"/>
    <property type="evidence" value="ECO:0007669"/>
    <property type="project" value="InterPro"/>
</dbReference>
<evidence type="ECO:0000256" key="1">
    <source>
        <dbReference type="ARBA" id="ARBA00004613"/>
    </source>
</evidence>
<dbReference type="InterPro" id="IPR045051">
    <property type="entry name" value="SBT"/>
</dbReference>
<evidence type="ECO:0008006" key="6">
    <source>
        <dbReference type="Google" id="ProtNLM"/>
    </source>
</evidence>